<dbReference type="InterPro" id="IPR050563">
    <property type="entry name" value="4-hydroxybenzoyl-CoA_TE"/>
</dbReference>
<dbReference type="CDD" id="cd00586">
    <property type="entry name" value="4HBT"/>
    <property type="match status" value="1"/>
</dbReference>
<gene>
    <name evidence="3" type="ORF">B0681_08795</name>
</gene>
<reference evidence="3 4" key="1">
    <citation type="submission" date="2017-02" db="EMBL/GenBank/DDBJ databases">
        <title>Draft genome sequence of Moraxella porci CCUG 54912T type strain.</title>
        <authorList>
            <person name="Salva-Serra F."/>
            <person name="Engstrom-Jakobsson H."/>
            <person name="Thorell K."/>
            <person name="Jaen-Luchoro D."/>
            <person name="Gonzales-Siles L."/>
            <person name="Karlsson R."/>
            <person name="Yazdan S."/>
            <person name="Boulund F."/>
            <person name="Johnning A."/>
            <person name="Engstrand L."/>
            <person name="Kristiansson E."/>
            <person name="Moore E."/>
        </authorList>
    </citation>
    <scope>NUCLEOTIDE SEQUENCE [LARGE SCALE GENOMIC DNA]</scope>
    <source>
        <strain evidence="3 4">CCUG 54912</strain>
    </source>
</reference>
<evidence type="ECO:0000313" key="3">
    <source>
        <dbReference type="EMBL" id="OOS24041.1"/>
    </source>
</evidence>
<dbReference type="GO" id="GO:0047617">
    <property type="term" value="F:fatty acyl-CoA hydrolase activity"/>
    <property type="evidence" value="ECO:0007669"/>
    <property type="project" value="TreeGrafter"/>
</dbReference>
<dbReference type="Gene3D" id="3.10.129.10">
    <property type="entry name" value="Hotdog Thioesterase"/>
    <property type="match status" value="1"/>
</dbReference>
<name>A0A1T0CPD1_9GAMM</name>
<dbReference type="RefSeq" id="WP_078318355.1">
    <property type="nucleotide sequence ID" value="NZ_MUYV01000011.1"/>
</dbReference>
<evidence type="ECO:0000256" key="1">
    <source>
        <dbReference type="ARBA" id="ARBA00005953"/>
    </source>
</evidence>
<dbReference type="PANTHER" id="PTHR31793">
    <property type="entry name" value="4-HYDROXYBENZOYL-COA THIOESTERASE FAMILY MEMBER"/>
    <property type="match status" value="1"/>
</dbReference>
<dbReference type="EMBL" id="MUYV01000011">
    <property type="protein sequence ID" value="OOS24041.1"/>
    <property type="molecule type" value="Genomic_DNA"/>
</dbReference>
<evidence type="ECO:0000313" key="4">
    <source>
        <dbReference type="Proteomes" id="UP000190683"/>
    </source>
</evidence>
<keyword evidence="2" id="KW-0378">Hydrolase</keyword>
<dbReference type="PANTHER" id="PTHR31793:SF27">
    <property type="entry name" value="NOVEL THIOESTERASE SUPERFAMILY DOMAIN AND SAPOSIN A-TYPE DOMAIN CONTAINING PROTEIN (0610012H03RIK)"/>
    <property type="match status" value="1"/>
</dbReference>
<accession>A0A1T0CPD1</accession>
<protein>
    <submittedName>
        <fullName evidence="3">Thioesterase</fullName>
    </submittedName>
</protein>
<comment type="similarity">
    <text evidence="1">Belongs to the 4-hydroxybenzoyl-CoA thioesterase family.</text>
</comment>
<evidence type="ECO:0000256" key="2">
    <source>
        <dbReference type="ARBA" id="ARBA00022801"/>
    </source>
</evidence>
<dbReference type="AlphaFoldDB" id="A0A1T0CPD1"/>
<dbReference type="SUPFAM" id="SSF54637">
    <property type="entry name" value="Thioesterase/thiol ester dehydrase-isomerase"/>
    <property type="match status" value="1"/>
</dbReference>
<proteinExistence type="inferred from homology"/>
<dbReference type="Pfam" id="PF13279">
    <property type="entry name" value="4HBT_2"/>
    <property type="match status" value="1"/>
</dbReference>
<dbReference type="Proteomes" id="UP000190683">
    <property type="component" value="Unassembled WGS sequence"/>
</dbReference>
<organism evidence="3 4">
    <name type="scientific">Moraxella porci DSM 25326</name>
    <dbReference type="NCBI Taxonomy" id="573983"/>
    <lineage>
        <taxon>Bacteria</taxon>
        <taxon>Pseudomonadati</taxon>
        <taxon>Pseudomonadota</taxon>
        <taxon>Gammaproteobacteria</taxon>
        <taxon>Moraxellales</taxon>
        <taxon>Moraxellaceae</taxon>
        <taxon>Moraxella</taxon>
    </lineage>
</organism>
<sequence>MLKVEDIFEPVLTGDARPDALKDYPVVHVQPVAWGEMDGFNHVNNVAYYRYAESARISYMRALGLMHAREDLLTILASSSMQYRRPVTYPDTLLIAVRIKHLGNTSLVHEYVMYSQSQKAIVTTGEAVIVRTNSQMAKMPWLNEERAIIEKFEGRQFDAA</sequence>
<keyword evidence="4" id="KW-1185">Reference proteome</keyword>
<dbReference type="InterPro" id="IPR029069">
    <property type="entry name" value="HotDog_dom_sf"/>
</dbReference>
<comment type="caution">
    <text evidence="3">The sequence shown here is derived from an EMBL/GenBank/DDBJ whole genome shotgun (WGS) entry which is preliminary data.</text>
</comment>
<dbReference type="STRING" id="573983.B0681_08795"/>